<dbReference type="EMBL" id="JACIDW010000023">
    <property type="protein sequence ID" value="MBB3966842.1"/>
    <property type="molecule type" value="Genomic_DNA"/>
</dbReference>
<feature type="compositionally biased region" description="Basic and acidic residues" evidence="1">
    <location>
        <begin position="64"/>
        <end position="82"/>
    </location>
</feature>
<evidence type="ECO:0000313" key="4">
    <source>
        <dbReference type="Proteomes" id="UP000582090"/>
    </source>
</evidence>
<protein>
    <recommendedName>
        <fullName evidence="5">DUF3329 domain-containing protein</fullName>
    </recommendedName>
</protein>
<keyword evidence="2" id="KW-0812">Transmembrane</keyword>
<evidence type="ECO:0000313" key="3">
    <source>
        <dbReference type="EMBL" id="MBB3966842.1"/>
    </source>
</evidence>
<keyword evidence="2" id="KW-1133">Transmembrane helix</keyword>
<sequence>MQLIDPSHPAYRALWVRVLIVVVCLSWTGIEAIWGDPFWAVLAAGAGVYAAYMLLWRYKAPDPAAEKAPEPVATRDDRENDA</sequence>
<feature type="transmembrane region" description="Helical" evidence="2">
    <location>
        <begin position="12"/>
        <end position="30"/>
    </location>
</feature>
<keyword evidence="4" id="KW-1185">Reference proteome</keyword>
<accession>A0A7W6CTF2</accession>
<comment type="caution">
    <text evidence="3">The sequence shown here is derived from an EMBL/GenBank/DDBJ whole genome shotgun (WGS) entry which is preliminary data.</text>
</comment>
<feature type="region of interest" description="Disordered" evidence="1">
    <location>
        <begin position="62"/>
        <end position="82"/>
    </location>
</feature>
<evidence type="ECO:0008006" key="5">
    <source>
        <dbReference type="Google" id="ProtNLM"/>
    </source>
</evidence>
<feature type="transmembrane region" description="Helical" evidence="2">
    <location>
        <begin position="36"/>
        <end position="55"/>
    </location>
</feature>
<reference evidence="3 4" key="1">
    <citation type="submission" date="2020-08" db="EMBL/GenBank/DDBJ databases">
        <title>Genomic Encyclopedia of Type Strains, Phase IV (KMG-IV): sequencing the most valuable type-strain genomes for metagenomic binning, comparative biology and taxonomic classification.</title>
        <authorList>
            <person name="Goeker M."/>
        </authorList>
    </citation>
    <scope>NUCLEOTIDE SEQUENCE [LARGE SCALE GENOMIC DNA]</scope>
    <source>
        <strain evidence="3 4">DSM 26575</strain>
    </source>
</reference>
<dbReference type="RefSeq" id="WP_183902308.1">
    <property type="nucleotide sequence ID" value="NZ_JACIDW010000023.1"/>
</dbReference>
<keyword evidence="2" id="KW-0472">Membrane</keyword>
<dbReference type="AlphaFoldDB" id="A0A7W6CTF2"/>
<evidence type="ECO:0000256" key="2">
    <source>
        <dbReference type="SAM" id="Phobius"/>
    </source>
</evidence>
<proteinExistence type="predicted"/>
<organism evidence="3 4">
    <name type="scientific">Rhizobium metallidurans</name>
    <dbReference type="NCBI Taxonomy" id="1265931"/>
    <lineage>
        <taxon>Bacteria</taxon>
        <taxon>Pseudomonadati</taxon>
        <taxon>Pseudomonadota</taxon>
        <taxon>Alphaproteobacteria</taxon>
        <taxon>Hyphomicrobiales</taxon>
        <taxon>Rhizobiaceae</taxon>
        <taxon>Rhizobium/Agrobacterium group</taxon>
        <taxon>Rhizobium</taxon>
    </lineage>
</organism>
<gene>
    <name evidence="3" type="ORF">GGQ67_004534</name>
</gene>
<name>A0A7W6CTF2_9HYPH</name>
<dbReference type="Proteomes" id="UP000582090">
    <property type="component" value="Unassembled WGS sequence"/>
</dbReference>
<evidence type="ECO:0000256" key="1">
    <source>
        <dbReference type="SAM" id="MobiDB-lite"/>
    </source>
</evidence>